<dbReference type="EMBL" id="BSYO01000037">
    <property type="protein sequence ID" value="GMH30166.1"/>
    <property type="molecule type" value="Genomic_DNA"/>
</dbReference>
<evidence type="ECO:0000313" key="2">
    <source>
        <dbReference type="Proteomes" id="UP001279734"/>
    </source>
</evidence>
<protein>
    <submittedName>
        <fullName evidence="1">Uncharacterized protein</fullName>
    </submittedName>
</protein>
<evidence type="ECO:0000313" key="1">
    <source>
        <dbReference type="EMBL" id="GMH30166.1"/>
    </source>
</evidence>
<proteinExistence type="predicted"/>
<accession>A0AAD3Y7Z4</accession>
<reference evidence="1" key="1">
    <citation type="submission" date="2023-05" db="EMBL/GenBank/DDBJ databases">
        <title>Nepenthes gracilis genome sequencing.</title>
        <authorList>
            <person name="Fukushima K."/>
        </authorList>
    </citation>
    <scope>NUCLEOTIDE SEQUENCE</scope>
    <source>
        <strain evidence="1">SING2019-196</strain>
    </source>
</reference>
<name>A0AAD3Y7Z4_NEPGR</name>
<dbReference type="Proteomes" id="UP001279734">
    <property type="component" value="Unassembled WGS sequence"/>
</dbReference>
<gene>
    <name evidence="1" type="ORF">Nepgr_032009</name>
</gene>
<keyword evidence="2" id="KW-1185">Reference proteome</keyword>
<sequence length="243" mass="27157">MSAGVHVKTLAFCRKNAISSSRSVPMTFLPPSCCHLEQFGTYNMSAQRLGCPTPQAVGNFILKCNIEVIAPNAIRYGWPSIALYTEDRLTTKKMSVRLVVLEYVPRLVVTLPSETNADTIRDLHGGDYMAYVVITEANDVVFCVLLLPPSLLLLAIRWGLRRPGCDHVDHHGYDPIPRLGSLWSFPARSARVLSGIPNKLGEVAPLDELLDLPLKRLTIFYGVFERSMEITILCWISSLRFLK</sequence>
<comment type="caution">
    <text evidence="1">The sequence shown here is derived from an EMBL/GenBank/DDBJ whole genome shotgun (WGS) entry which is preliminary data.</text>
</comment>
<organism evidence="1 2">
    <name type="scientific">Nepenthes gracilis</name>
    <name type="common">Slender pitcher plant</name>
    <dbReference type="NCBI Taxonomy" id="150966"/>
    <lineage>
        <taxon>Eukaryota</taxon>
        <taxon>Viridiplantae</taxon>
        <taxon>Streptophyta</taxon>
        <taxon>Embryophyta</taxon>
        <taxon>Tracheophyta</taxon>
        <taxon>Spermatophyta</taxon>
        <taxon>Magnoliopsida</taxon>
        <taxon>eudicotyledons</taxon>
        <taxon>Gunneridae</taxon>
        <taxon>Pentapetalae</taxon>
        <taxon>Caryophyllales</taxon>
        <taxon>Nepenthaceae</taxon>
        <taxon>Nepenthes</taxon>
    </lineage>
</organism>
<dbReference type="AlphaFoldDB" id="A0AAD3Y7Z4"/>